<dbReference type="InterPro" id="IPR029058">
    <property type="entry name" value="AB_hydrolase_fold"/>
</dbReference>
<dbReference type="Proteomes" id="UP000001055">
    <property type="component" value="Unassembled WGS sequence"/>
</dbReference>
<evidence type="ECO:0000256" key="9">
    <source>
        <dbReference type="PIRSR" id="PIRSR006431-1"/>
    </source>
</evidence>
<sequence>MAAVTGYEHADAWEQDWLKVDDTHEVYYEQYGKKDGKPEVQLTNAVIFLHGGPGGKTSKANTQFFNPAIYRVILLDQRGAGKSRPHASIKDNTTWHLVADIELLRRHLNIPKWHLVFGGSWGSTLALAYAQTHPSSTGSLVLRGIFAVRAKELNWTNQPGGAPFLFPDAHEEMVNFLPENERADHMNAYHDRLMSDDPAVSHPAATAWNKYEINMSTLRLDPADLEKLTDPVYLLPHARMEAHYFKNRAWLEEGQLLRAENIERIRHVPCTIVQGRFDVVCPPVTAWDLHKAWPETKLVWVRDAGHSATEPGTKKALIEACDGYAGLEV</sequence>
<protein>
    <recommendedName>
        <fullName evidence="8 10">Proline iminopeptidase</fullName>
        <shortName evidence="8">PIP</shortName>
        <ecNumber evidence="8 10">3.4.11.5</ecNumber>
    </recommendedName>
    <alternativeName>
        <fullName evidence="8">Prolyl aminopeptidase</fullName>
    </alternativeName>
</protein>
<evidence type="ECO:0000313" key="13">
    <source>
        <dbReference type="Proteomes" id="UP000001055"/>
    </source>
</evidence>
<accession>Q0U1X5</accession>
<dbReference type="MEROPS" id="S33.001"/>
<reference evidence="13" key="1">
    <citation type="journal article" date="2007" name="Plant Cell">
        <title>Dothideomycete-plant interactions illuminated by genome sequencing and EST analysis of the wheat pathogen Stagonospora nodorum.</title>
        <authorList>
            <person name="Hane J.K."/>
            <person name="Lowe R.G."/>
            <person name="Solomon P.S."/>
            <person name="Tan K.C."/>
            <person name="Schoch C.L."/>
            <person name="Spatafora J.W."/>
            <person name="Crous P.W."/>
            <person name="Kodira C."/>
            <person name="Birren B.W."/>
            <person name="Galagan J.E."/>
            <person name="Torriani S.F."/>
            <person name="McDonald B.A."/>
            <person name="Oliver R.P."/>
        </authorList>
    </citation>
    <scope>NUCLEOTIDE SEQUENCE [LARGE SCALE GENOMIC DNA]</scope>
    <source>
        <strain evidence="13">SN15 / ATCC MYA-4574 / FGSC 10173</strain>
    </source>
</reference>
<dbReference type="GeneID" id="5981259"/>
<evidence type="ECO:0000256" key="3">
    <source>
        <dbReference type="ARBA" id="ARBA00010088"/>
    </source>
</evidence>
<dbReference type="PRINTS" id="PR00111">
    <property type="entry name" value="ABHYDROLASE"/>
</dbReference>
<dbReference type="SUPFAM" id="SSF53474">
    <property type="entry name" value="alpha/beta-Hydrolases"/>
    <property type="match status" value="1"/>
</dbReference>
<dbReference type="GO" id="GO:0004177">
    <property type="term" value="F:aminopeptidase activity"/>
    <property type="evidence" value="ECO:0007669"/>
    <property type="project" value="UniProtKB-UniRule"/>
</dbReference>
<feature type="active site" evidence="9">
    <location>
        <position position="278"/>
    </location>
</feature>
<dbReference type="VEuPathDB" id="FungiDB:JI435_141390"/>
<keyword evidence="4 8" id="KW-0031">Aminopeptidase</keyword>
<dbReference type="EC" id="3.4.11.5" evidence="8 10"/>
<dbReference type="RefSeq" id="XP_001804336.1">
    <property type="nucleotide sequence ID" value="XM_001804284.1"/>
</dbReference>
<organism evidence="12 13">
    <name type="scientific">Phaeosphaeria nodorum (strain SN15 / ATCC MYA-4574 / FGSC 10173)</name>
    <name type="common">Glume blotch fungus</name>
    <name type="synonym">Parastagonospora nodorum</name>
    <dbReference type="NCBI Taxonomy" id="321614"/>
    <lineage>
        <taxon>Eukaryota</taxon>
        <taxon>Fungi</taxon>
        <taxon>Dikarya</taxon>
        <taxon>Ascomycota</taxon>
        <taxon>Pezizomycotina</taxon>
        <taxon>Dothideomycetes</taxon>
        <taxon>Pleosporomycetidae</taxon>
        <taxon>Pleosporales</taxon>
        <taxon>Pleosporineae</taxon>
        <taxon>Phaeosphaeriaceae</taxon>
        <taxon>Parastagonospora</taxon>
    </lineage>
</organism>
<feature type="domain" description="AB hydrolase-1" evidence="11">
    <location>
        <begin position="44"/>
        <end position="308"/>
    </location>
</feature>
<comment type="catalytic activity">
    <reaction evidence="1 8 10">
        <text>Release of N-terminal proline from a peptide.</text>
        <dbReference type="EC" id="3.4.11.5"/>
    </reaction>
</comment>
<dbReference type="InterPro" id="IPR005944">
    <property type="entry name" value="Pro_iminopeptidase"/>
</dbReference>
<dbReference type="InterPro" id="IPR000073">
    <property type="entry name" value="AB_hydrolase_1"/>
</dbReference>
<gene>
    <name evidence="12" type="ORF">SNOG_14139</name>
</gene>
<dbReference type="InterPro" id="IPR002410">
    <property type="entry name" value="Peptidase_S33"/>
</dbReference>
<evidence type="ECO:0000313" key="12">
    <source>
        <dbReference type="EMBL" id="EAT78376.2"/>
    </source>
</evidence>
<dbReference type="GO" id="GO:0005737">
    <property type="term" value="C:cytoplasm"/>
    <property type="evidence" value="ECO:0007669"/>
    <property type="project" value="UniProtKB-SubCell"/>
</dbReference>
<comment type="similarity">
    <text evidence="3 8 10">Belongs to the peptidase S33 family.</text>
</comment>
<evidence type="ECO:0000256" key="2">
    <source>
        <dbReference type="ARBA" id="ARBA00004496"/>
    </source>
</evidence>
<dbReference type="GO" id="GO:0006508">
    <property type="term" value="P:proteolysis"/>
    <property type="evidence" value="ECO:0007669"/>
    <property type="project" value="UniProtKB-KW"/>
</dbReference>
<evidence type="ECO:0000256" key="5">
    <source>
        <dbReference type="ARBA" id="ARBA00022490"/>
    </source>
</evidence>
<evidence type="ECO:0000256" key="8">
    <source>
        <dbReference type="PIRNR" id="PIRNR006431"/>
    </source>
</evidence>
<dbReference type="InParanoid" id="Q0U1X5"/>
<feature type="active site" description="Proton donor" evidence="9">
    <location>
        <position position="306"/>
    </location>
</feature>
<keyword evidence="5 8" id="KW-0963">Cytoplasm</keyword>
<dbReference type="EMBL" id="CH445354">
    <property type="protein sequence ID" value="EAT78376.2"/>
    <property type="molecule type" value="Genomic_DNA"/>
</dbReference>
<dbReference type="NCBIfam" id="TIGR01249">
    <property type="entry name" value="pro_imino_pep_1"/>
    <property type="match status" value="1"/>
</dbReference>
<evidence type="ECO:0000259" key="11">
    <source>
        <dbReference type="Pfam" id="PF00561"/>
    </source>
</evidence>
<evidence type="ECO:0000256" key="10">
    <source>
        <dbReference type="RuleBase" id="RU003421"/>
    </source>
</evidence>
<dbReference type="Pfam" id="PF00561">
    <property type="entry name" value="Abhydrolase_1"/>
    <property type="match status" value="1"/>
</dbReference>
<comment type="subcellular location">
    <subcellularLocation>
        <location evidence="2 8">Cytoplasm</location>
    </subcellularLocation>
</comment>
<evidence type="ECO:0000256" key="4">
    <source>
        <dbReference type="ARBA" id="ARBA00022438"/>
    </source>
</evidence>
<feature type="active site" description="Nucleophile" evidence="9">
    <location>
        <position position="120"/>
    </location>
</feature>
<dbReference type="PANTHER" id="PTHR43722:SF1">
    <property type="entry name" value="PROLINE IMINOPEPTIDASE"/>
    <property type="match status" value="1"/>
</dbReference>
<proteinExistence type="inferred from homology"/>
<evidence type="ECO:0000256" key="7">
    <source>
        <dbReference type="ARBA" id="ARBA00022801"/>
    </source>
</evidence>
<dbReference type="STRING" id="321614.Q0U1X5"/>
<dbReference type="PRINTS" id="PR00793">
    <property type="entry name" value="PROAMNOPTASE"/>
</dbReference>
<name>Q0U1X5_PHANO</name>
<dbReference type="eggNOG" id="ENOG502QPPY">
    <property type="taxonomic scope" value="Eukaryota"/>
</dbReference>
<dbReference type="PANTHER" id="PTHR43722">
    <property type="entry name" value="PROLINE IMINOPEPTIDASE"/>
    <property type="match status" value="1"/>
</dbReference>
<keyword evidence="7 8" id="KW-0378">Hydrolase</keyword>
<dbReference type="HOGENOM" id="CLU_043739_2_2_1"/>
<dbReference type="AlphaFoldDB" id="Q0U1X5"/>
<evidence type="ECO:0000256" key="1">
    <source>
        <dbReference type="ARBA" id="ARBA00001585"/>
    </source>
</evidence>
<keyword evidence="6 8" id="KW-0645">Protease</keyword>
<evidence type="ECO:0000256" key="6">
    <source>
        <dbReference type="ARBA" id="ARBA00022670"/>
    </source>
</evidence>
<dbReference type="PIRSF" id="PIRSF006431">
    <property type="entry name" value="Pept_S33"/>
    <property type="match status" value="1"/>
</dbReference>
<dbReference type="Gene3D" id="3.40.50.1820">
    <property type="entry name" value="alpha/beta hydrolase"/>
    <property type="match status" value="1"/>
</dbReference>
<dbReference type="KEGG" id="pno:SNOG_14139"/>